<name>A0AA86S963_9FABA</name>
<organism evidence="1 2">
    <name type="scientific">Sphenostylis stenocarpa</name>
    <dbReference type="NCBI Taxonomy" id="92480"/>
    <lineage>
        <taxon>Eukaryota</taxon>
        <taxon>Viridiplantae</taxon>
        <taxon>Streptophyta</taxon>
        <taxon>Embryophyta</taxon>
        <taxon>Tracheophyta</taxon>
        <taxon>Spermatophyta</taxon>
        <taxon>Magnoliopsida</taxon>
        <taxon>eudicotyledons</taxon>
        <taxon>Gunneridae</taxon>
        <taxon>Pentapetalae</taxon>
        <taxon>rosids</taxon>
        <taxon>fabids</taxon>
        <taxon>Fabales</taxon>
        <taxon>Fabaceae</taxon>
        <taxon>Papilionoideae</taxon>
        <taxon>50 kb inversion clade</taxon>
        <taxon>NPAAA clade</taxon>
        <taxon>indigoferoid/millettioid clade</taxon>
        <taxon>Phaseoleae</taxon>
        <taxon>Sphenostylis</taxon>
    </lineage>
</organism>
<feature type="non-terminal residue" evidence="1">
    <location>
        <position position="1"/>
    </location>
</feature>
<reference evidence="1" key="1">
    <citation type="submission" date="2023-10" db="EMBL/GenBank/DDBJ databases">
        <authorList>
            <person name="Domelevo Entfellner J.-B."/>
        </authorList>
    </citation>
    <scope>NUCLEOTIDE SEQUENCE</scope>
</reference>
<accession>A0AA86S963</accession>
<gene>
    <name evidence="1" type="ORF">AYBTSS11_LOCUS8814</name>
</gene>
<proteinExistence type="predicted"/>
<dbReference type="AlphaFoldDB" id="A0AA86S963"/>
<evidence type="ECO:0000313" key="1">
    <source>
        <dbReference type="EMBL" id="CAJ1938835.1"/>
    </source>
</evidence>
<dbReference type="Gramene" id="rna-AYBTSS11_LOCUS8814">
    <property type="protein sequence ID" value="CAJ1938835.1"/>
    <property type="gene ID" value="gene-AYBTSS11_LOCUS8814"/>
</dbReference>
<evidence type="ECO:0000313" key="2">
    <source>
        <dbReference type="Proteomes" id="UP001189624"/>
    </source>
</evidence>
<dbReference type="EMBL" id="OY731400">
    <property type="protein sequence ID" value="CAJ1938835.1"/>
    <property type="molecule type" value="Genomic_DNA"/>
</dbReference>
<feature type="non-terminal residue" evidence="1">
    <location>
        <position position="56"/>
    </location>
</feature>
<keyword evidence="2" id="KW-1185">Reference proteome</keyword>
<sequence length="56" mass="6551">YNKLYVTLETDFPSTKIICHYEIKYEPIIDQNKLLMVSEVAGLLVLSKEDRYVALE</sequence>
<dbReference type="Proteomes" id="UP001189624">
    <property type="component" value="Chromosome 3"/>
</dbReference>
<protein>
    <submittedName>
        <fullName evidence="1">Uncharacterized protein</fullName>
    </submittedName>
</protein>